<dbReference type="Gene3D" id="3.40.50.300">
    <property type="entry name" value="P-loop containing nucleotide triphosphate hydrolases"/>
    <property type="match status" value="1"/>
</dbReference>
<dbReference type="OrthoDB" id="5401711at2"/>
<dbReference type="STRING" id="1365950.SAMN05428963_11378"/>
<dbReference type="AlphaFoldDB" id="A0A1T4SRU5"/>
<accession>A0A1T4SRU5</accession>
<dbReference type="SUPFAM" id="SSF52540">
    <property type="entry name" value="P-loop containing nucleoside triphosphate hydrolases"/>
    <property type="match status" value="1"/>
</dbReference>
<dbReference type="EMBL" id="FUXL01000013">
    <property type="protein sequence ID" value="SKA30872.1"/>
    <property type="molecule type" value="Genomic_DNA"/>
</dbReference>
<organism evidence="1 2">
    <name type="scientific">Consotaella salsifontis</name>
    <dbReference type="NCBI Taxonomy" id="1365950"/>
    <lineage>
        <taxon>Bacteria</taxon>
        <taxon>Pseudomonadati</taxon>
        <taxon>Pseudomonadota</taxon>
        <taxon>Alphaproteobacteria</taxon>
        <taxon>Hyphomicrobiales</taxon>
        <taxon>Aurantimonadaceae</taxon>
        <taxon>Consotaella</taxon>
    </lineage>
</organism>
<reference evidence="2" key="1">
    <citation type="submission" date="2017-02" db="EMBL/GenBank/DDBJ databases">
        <authorList>
            <person name="Varghese N."/>
            <person name="Submissions S."/>
        </authorList>
    </citation>
    <scope>NUCLEOTIDE SEQUENCE [LARGE SCALE GENOMIC DNA]</scope>
    <source>
        <strain evidence="2">USBA 369</strain>
    </source>
</reference>
<keyword evidence="2" id="KW-1185">Reference proteome</keyword>
<evidence type="ECO:0000313" key="1">
    <source>
        <dbReference type="EMBL" id="SKA30872.1"/>
    </source>
</evidence>
<evidence type="ECO:0008006" key="3">
    <source>
        <dbReference type="Google" id="ProtNLM"/>
    </source>
</evidence>
<dbReference type="Proteomes" id="UP000190135">
    <property type="component" value="Unassembled WGS sequence"/>
</dbReference>
<gene>
    <name evidence="1" type="ORF">SAMN05428963_11378</name>
</gene>
<evidence type="ECO:0000313" key="2">
    <source>
        <dbReference type="Proteomes" id="UP000190135"/>
    </source>
</evidence>
<name>A0A1T4SRU5_9HYPH</name>
<proteinExistence type="predicted"/>
<dbReference type="InterPro" id="IPR027417">
    <property type="entry name" value="P-loop_NTPase"/>
</dbReference>
<dbReference type="RefSeq" id="WP_078709576.1">
    <property type="nucleotide sequence ID" value="NZ_FUXL01000013.1"/>
</dbReference>
<sequence>MNMAISWYHDLMAETFGDPDRYVAANDNREPMIIGLTGLRNVGKTSVADVLVDRHGFARTHAFEGGKEAAVAYFEHITGDVSEARKMVYGILKDRPSPHLPGGVAPRHFLERFGHFMGADMGVEWTLAMEIAVARRIAHGRPIVVESVVYEAPWLKAQGGIIVRVERPGHVGPAGIESDAVQAAVGEDFRLVNGGGLADLESAVAGLLADISHRRRAA</sequence>
<protein>
    <recommendedName>
        <fullName evidence="3">Dephospho-CoA kinase</fullName>
    </recommendedName>
</protein>